<evidence type="ECO:0000313" key="2">
    <source>
        <dbReference type="Proteomes" id="UP001056120"/>
    </source>
</evidence>
<name>A0ACB9DE55_9ASTR</name>
<dbReference type="Proteomes" id="UP001056120">
    <property type="component" value="Linkage Group LG19"/>
</dbReference>
<evidence type="ECO:0000313" key="1">
    <source>
        <dbReference type="EMBL" id="KAI3744919.1"/>
    </source>
</evidence>
<accession>A0ACB9DE55</accession>
<gene>
    <name evidence="1" type="ORF">L1987_58017</name>
</gene>
<comment type="caution">
    <text evidence="1">The sequence shown here is derived from an EMBL/GenBank/DDBJ whole genome shotgun (WGS) entry which is preliminary data.</text>
</comment>
<organism evidence="1 2">
    <name type="scientific">Smallanthus sonchifolius</name>
    <dbReference type="NCBI Taxonomy" id="185202"/>
    <lineage>
        <taxon>Eukaryota</taxon>
        <taxon>Viridiplantae</taxon>
        <taxon>Streptophyta</taxon>
        <taxon>Embryophyta</taxon>
        <taxon>Tracheophyta</taxon>
        <taxon>Spermatophyta</taxon>
        <taxon>Magnoliopsida</taxon>
        <taxon>eudicotyledons</taxon>
        <taxon>Gunneridae</taxon>
        <taxon>Pentapetalae</taxon>
        <taxon>asterids</taxon>
        <taxon>campanulids</taxon>
        <taxon>Asterales</taxon>
        <taxon>Asteraceae</taxon>
        <taxon>Asteroideae</taxon>
        <taxon>Heliantheae alliance</taxon>
        <taxon>Millerieae</taxon>
        <taxon>Smallanthus</taxon>
    </lineage>
</organism>
<reference evidence="2" key="1">
    <citation type="journal article" date="2022" name="Mol. Ecol. Resour.">
        <title>The genomes of chicory, endive, great burdock and yacon provide insights into Asteraceae palaeo-polyploidization history and plant inulin production.</title>
        <authorList>
            <person name="Fan W."/>
            <person name="Wang S."/>
            <person name="Wang H."/>
            <person name="Wang A."/>
            <person name="Jiang F."/>
            <person name="Liu H."/>
            <person name="Zhao H."/>
            <person name="Xu D."/>
            <person name="Zhang Y."/>
        </authorList>
    </citation>
    <scope>NUCLEOTIDE SEQUENCE [LARGE SCALE GENOMIC DNA]</scope>
    <source>
        <strain evidence="2">cv. Yunnan</strain>
    </source>
</reference>
<keyword evidence="2" id="KW-1185">Reference proteome</keyword>
<proteinExistence type="predicted"/>
<dbReference type="EMBL" id="CM042036">
    <property type="protein sequence ID" value="KAI3744919.1"/>
    <property type="molecule type" value="Genomic_DNA"/>
</dbReference>
<protein>
    <submittedName>
        <fullName evidence="1">Uncharacterized protein</fullName>
    </submittedName>
</protein>
<reference evidence="1 2" key="2">
    <citation type="journal article" date="2022" name="Mol. Ecol. Resour.">
        <title>The genomes of chicory, endive, great burdock and yacon provide insights into Asteraceae paleo-polyploidization history and plant inulin production.</title>
        <authorList>
            <person name="Fan W."/>
            <person name="Wang S."/>
            <person name="Wang H."/>
            <person name="Wang A."/>
            <person name="Jiang F."/>
            <person name="Liu H."/>
            <person name="Zhao H."/>
            <person name="Xu D."/>
            <person name="Zhang Y."/>
        </authorList>
    </citation>
    <scope>NUCLEOTIDE SEQUENCE [LARGE SCALE GENOMIC DNA]</scope>
    <source>
        <strain evidence="2">cv. Yunnan</strain>
        <tissue evidence="1">Leaves</tissue>
    </source>
</reference>
<sequence length="89" mass="9791">MCHTSGLINGMEPRGVLKVPIQLFDEHAIVALGMSRNWSKKGYRPSYQHASEDLTEKAAGGGDGETKPDANPKTTIDLSDEPEARRRRV</sequence>